<keyword evidence="3" id="KW-1185">Reference proteome</keyword>
<comment type="caution">
    <text evidence="2">The sequence shown here is derived from an EMBL/GenBank/DDBJ whole genome shotgun (WGS) entry which is preliminary data.</text>
</comment>
<dbReference type="Proteomes" id="UP000598146">
    <property type="component" value="Unassembled WGS sequence"/>
</dbReference>
<gene>
    <name evidence="2" type="ORF">I4J89_28325</name>
</gene>
<organism evidence="2 3">
    <name type="scientific">Actinoplanes aureus</name>
    <dbReference type="NCBI Taxonomy" id="2792083"/>
    <lineage>
        <taxon>Bacteria</taxon>
        <taxon>Bacillati</taxon>
        <taxon>Actinomycetota</taxon>
        <taxon>Actinomycetes</taxon>
        <taxon>Micromonosporales</taxon>
        <taxon>Micromonosporaceae</taxon>
        <taxon>Actinoplanes</taxon>
    </lineage>
</organism>
<feature type="transmembrane region" description="Helical" evidence="1">
    <location>
        <begin position="33"/>
        <end position="52"/>
    </location>
</feature>
<dbReference type="EMBL" id="JADQTO010000014">
    <property type="protein sequence ID" value="MBG0565368.1"/>
    <property type="molecule type" value="Genomic_DNA"/>
</dbReference>
<evidence type="ECO:0000313" key="2">
    <source>
        <dbReference type="EMBL" id="MBG0565368.1"/>
    </source>
</evidence>
<evidence type="ECO:0000256" key="1">
    <source>
        <dbReference type="SAM" id="Phobius"/>
    </source>
</evidence>
<feature type="transmembrane region" description="Helical" evidence="1">
    <location>
        <begin position="130"/>
        <end position="153"/>
    </location>
</feature>
<feature type="transmembrane region" description="Helical" evidence="1">
    <location>
        <begin position="64"/>
        <end position="84"/>
    </location>
</feature>
<name>A0A931CFX1_9ACTN</name>
<accession>A0A931CFX1</accession>
<sequence>MADSDERLELVLSEALRALTEQQAVLDHLRSRATVLLSAAALVGALMGAPLLSDGVRPGALTQLAIVALAGTLLLTLLITAPLFRWRFTPKVSALLQAVGDGHDLDSMRRHLALDLERFKQGNGRILARLQWMFSGAAVLLTAEFGLLLSALFTR</sequence>
<keyword evidence="1" id="KW-1133">Transmembrane helix</keyword>
<dbReference type="RefSeq" id="WP_196417125.1">
    <property type="nucleotide sequence ID" value="NZ_JADQTO010000014.1"/>
</dbReference>
<evidence type="ECO:0000313" key="3">
    <source>
        <dbReference type="Proteomes" id="UP000598146"/>
    </source>
</evidence>
<keyword evidence="1" id="KW-0812">Transmembrane</keyword>
<proteinExistence type="predicted"/>
<protein>
    <submittedName>
        <fullName evidence="2">Uncharacterized protein</fullName>
    </submittedName>
</protein>
<keyword evidence="1" id="KW-0472">Membrane</keyword>
<dbReference type="AlphaFoldDB" id="A0A931CFX1"/>
<reference evidence="2" key="1">
    <citation type="submission" date="2020-11" db="EMBL/GenBank/DDBJ databases">
        <title>Isolation and identification of active actinomycetes.</title>
        <authorList>
            <person name="Sun X."/>
        </authorList>
    </citation>
    <scope>NUCLEOTIDE SEQUENCE</scope>
    <source>
        <strain evidence="2">NEAU-A11</strain>
    </source>
</reference>